<dbReference type="Gene3D" id="3.40.190.10">
    <property type="entry name" value="Periplasmic binding protein-like II"/>
    <property type="match status" value="2"/>
</dbReference>
<dbReference type="EMBL" id="LSNE01000005">
    <property type="protein sequence ID" value="KXI28773.1"/>
    <property type="molecule type" value="Genomic_DNA"/>
</dbReference>
<evidence type="ECO:0000313" key="2">
    <source>
        <dbReference type="EMBL" id="KXI28773.1"/>
    </source>
</evidence>
<accession>A0A136A0Q2</accession>
<dbReference type="Pfam" id="PF00497">
    <property type="entry name" value="SBP_bac_3"/>
    <property type="match status" value="1"/>
</dbReference>
<dbReference type="STRING" id="1799789.AX660_11210"/>
<reference evidence="3" key="1">
    <citation type="submission" date="2016-02" db="EMBL/GenBank/DDBJ databases">
        <authorList>
            <person name="Schultz-Johansen M."/>
            <person name="Glaring M.A."/>
            <person name="Bech P.K."/>
            <person name="Stougaard P."/>
        </authorList>
    </citation>
    <scope>NUCLEOTIDE SEQUENCE [LARGE SCALE GENOMIC DNA]</scope>
    <source>
        <strain evidence="3">S66</strain>
    </source>
</reference>
<organism evidence="2 3">
    <name type="scientific">Paraglaciecola hydrolytica</name>
    <dbReference type="NCBI Taxonomy" id="1799789"/>
    <lineage>
        <taxon>Bacteria</taxon>
        <taxon>Pseudomonadati</taxon>
        <taxon>Pseudomonadota</taxon>
        <taxon>Gammaproteobacteria</taxon>
        <taxon>Alteromonadales</taxon>
        <taxon>Alteromonadaceae</taxon>
        <taxon>Paraglaciecola</taxon>
    </lineage>
</organism>
<sequence>MSFLLSVNVFAKEVLHSAVSPEFPDGLHTKYLQFIANKMDMNLDVAAMPFARRIKELHNGQIDLLVGMRKEKDVADDIVFLQPSYENLRQTLFILTTDKNRFESTANLQKARIATTYNSEYLLPSNTTKTNDINVITVPTLKQKIEMLLKGRIDCFMHHEEITFLLLHSMGLEDKITTSVFQPNNYEDYYVSISKKSSLYPHRDALEKMLKLAVDNNDFIKIRNEHYQH</sequence>
<comment type="caution">
    <text evidence="2">The sequence shown here is derived from an EMBL/GenBank/DDBJ whole genome shotgun (WGS) entry which is preliminary data.</text>
</comment>
<gene>
    <name evidence="2" type="ORF">AX660_11210</name>
</gene>
<protein>
    <recommendedName>
        <fullName evidence="1">Solute-binding protein family 3/N-terminal domain-containing protein</fullName>
    </recommendedName>
</protein>
<evidence type="ECO:0000313" key="3">
    <source>
        <dbReference type="Proteomes" id="UP000070299"/>
    </source>
</evidence>
<dbReference type="RefSeq" id="WP_157884316.1">
    <property type="nucleotide sequence ID" value="NZ_LSNE01000005.1"/>
</dbReference>
<keyword evidence="3" id="KW-1185">Reference proteome</keyword>
<name>A0A136A0Q2_9ALTE</name>
<feature type="domain" description="Solute-binding protein family 3/N-terminal" evidence="1">
    <location>
        <begin position="24"/>
        <end position="143"/>
    </location>
</feature>
<evidence type="ECO:0000259" key="1">
    <source>
        <dbReference type="Pfam" id="PF00497"/>
    </source>
</evidence>
<dbReference type="SUPFAM" id="SSF53850">
    <property type="entry name" value="Periplasmic binding protein-like II"/>
    <property type="match status" value="1"/>
</dbReference>
<dbReference type="AlphaFoldDB" id="A0A136A0Q2"/>
<dbReference type="InterPro" id="IPR001638">
    <property type="entry name" value="Solute-binding_3/MltF_N"/>
</dbReference>
<dbReference type="OrthoDB" id="370676at2"/>
<dbReference type="Proteomes" id="UP000070299">
    <property type="component" value="Unassembled WGS sequence"/>
</dbReference>
<proteinExistence type="predicted"/>